<evidence type="ECO:0000259" key="6">
    <source>
        <dbReference type="Pfam" id="PF02558"/>
    </source>
</evidence>
<dbReference type="STRING" id="1293.SH09_15165"/>
<dbReference type="Gene3D" id="1.10.1040.10">
    <property type="entry name" value="N-(1-d-carboxylethyl)-l-norvaline Dehydrogenase, domain 2"/>
    <property type="match status" value="1"/>
</dbReference>
<comment type="similarity">
    <text evidence="1 5">Belongs to the ketopantoate reductase family.</text>
</comment>
<reference evidence="8 11" key="2">
    <citation type="submission" date="2019-07" db="EMBL/GenBank/DDBJ databases">
        <title>Whole genome shotgun sequence of Staphylococcus gallinarum NBRC 109767.</title>
        <authorList>
            <person name="Hosoyama A."/>
            <person name="Uohara A."/>
            <person name="Ohji S."/>
            <person name="Ichikawa N."/>
        </authorList>
    </citation>
    <scope>NUCLEOTIDE SEQUENCE [LARGE SCALE GENOMIC DNA]</scope>
    <source>
        <strain evidence="8 11">NBRC 109767</strain>
    </source>
</reference>
<organism evidence="9 10">
    <name type="scientific">Staphylococcus gallinarum</name>
    <dbReference type="NCBI Taxonomy" id="1293"/>
    <lineage>
        <taxon>Bacteria</taxon>
        <taxon>Bacillati</taxon>
        <taxon>Bacillota</taxon>
        <taxon>Bacilli</taxon>
        <taxon>Bacillales</taxon>
        <taxon>Staphylococcaceae</taxon>
        <taxon>Staphylococcus</taxon>
    </lineage>
</organism>
<dbReference type="InterPro" id="IPR036291">
    <property type="entry name" value="NAD(P)-bd_dom_sf"/>
</dbReference>
<dbReference type="InterPro" id="IPR008927">
    <property type="entry name" value="6-PGluconate_DH-like_C_sf"/>
</dbReference>
<dbReference type="Gene3D" id="3.40.50.720">
    <property type="entry name" value="NAD(P)-binding Rossmann-like Domain"/>
    <property type="match status" value="1"/>
</dbReference>
<proteinExistence type="inferred from homology"/>
<dbReference type="AlphaFoldDB" id="A0A0D0RJN6"/>
<dbReference type="InterPro" id="IPR013332">
    <property type="entry name" value="KPR_N"/>
</dbReference>
<feature type="domain" description="Ketopantoate reductase C-terminal" evidence="7">
    <location>
        <begin position="177"/>
        <end position="298"/>
    </location>
</feature>
<keyword evidence="11" id="KW-1185">Reference proteome</keyword>
<dbReference type="GO" id="GO:0008677">
    <property type="term" value="F:2-dehydropantoate 2-reductase activity"/>
    <property type="evidence" value="ECO:0007669"/>
    <property type="project" value="UniProtKB-EC"/>
</dbReference>
<dbReference type="NCBIfam" id="TIGR00745">
    <property type="entry name" value="apbA_panE"/>
    <property type="match status" value="1"/>
</dbReference>
<evidence type="ECO:0000256" key="5">
    <source>
        <dbReference type="RuleBase" id="RU362068"/>
    </source>
</evidence>
<comment type="function">
    <text evidence="5">Catalyzes the NADPH-dependent reduction of ketopantoate into pantoic acid.</text>
</comment>
<evidence type="ECO:0000256" key="2">
    <source>
        <dbReference type="ARBA" id="ARBA00022857"/>
    </source>
</evidence>
<gene>
    <name evidence="9" type="primary">panE_2</name>
    <name evidence="9" type="ORF">NCTC12195_04668</name>
    <name evidence="8" type="ORF">SGA02_18940</name>
</gene>
<dbReference type="InterPro" id="IPR051402">
    <property type="entry name" value="KPR-Related"/>
</dbReference>
<comment type="catalytic activity">
    <reaction evidence="4">
        <text>6-phospho-D-gluconate + NADP(+) = D-ribulose 5-phosphate + CO2 + NADPH</text>
        <dbReference type="Rhea" id="RHEA:10116"/>
        <dbReference type="ChEBI" id="CHEBI:16526"/>
        <dbReference type="ChEBI" id="CHEBI:57783"/>
        <dbReference type="ChEBI" id="CHEBI:58121"/>
        <dbReference type="ChEBI" id="CHEBI:58349"/>
        <dbReference type="ChEBI" id="CHEBI:58759"/>
        <dbReference type="EC" id="1.1.1.44"/>
    </reaction>
</comment>
<dbReference type="PANTHER" id="PTHR21708">
    <property type="entry name" value="PROBABLE 2-DEHYDROPANTOATE 2-REDUCTASE"/>
    <property type="match status" value="1"/>
</dbReference>
<dbReference type="InterPro" id="IPR003710">
    <property type="entry name" value="ApbA"/>
</dbReference>
<name>A0A0D0RJN6_STAGA</name>
<dbReference type="SUPFAM" id="SSF51735">
    <property type="entry name" value="NAD(P)-binding Rossmann-fold domains"/>
    <property type="match status" value="1"/>
</dbReference>
<dbReference type="Proteomes" id="UP000255277">
    <property type="component" value="Unassembled WGS sequence"/>
</dbReference>
<evidence type="ECO:0000313" key="11">
    <source>
        <dbReference type="Proteomes" id="UP000321057"/>
    </source>
</evidence>
<evidence type="ECO:0000256" key="1">
    <source>
        <dbReference type="ARBA" id="ARBA00007870"/>
    </source>
</evidence>
<dbReference type="NCBIfam" id="NF005094">
    <property type="entry name" value="PRK06522.2-5"/>
    <property type="match status" value="1"/>
</dbReference>
<dbReference type="EC" id="1.1.1.169" evidence="5"/>
<dbReference type="EMBL" id="UHDK01000001">
    <property type="protein sequence ID" value="SUM35138.1"/>
    <property type="molecule type" value="Genomic_DNA"/>
</dbReference>
<evidence type="ECO:0000313" key="10">
    <source>
        <dbReference type="Proteomes" id="UP000255277"/>
    </source>
</evidence>
<dbReference type="OrthoDB" id="9793586at2"/>
<dbReference type="FunFam" id="1.10.1040.10:FF:000017">
    <property type="entry name" value="2-dehydropantoate 2-reductase"/>
    <property type="match status" value="1"/>
</dbReference>
<dbReference type="GO" id="GO:0005737">
    <property type="term" value="C:cytoplasm"/>
    <property type="evidence" value="ECO:0007669"/>
    <property type="project" value="TreeGrafter"/>
</dbReference>
<dbReference type="GeneID" id="93844091"/>
<keyword evidence="3 5" id="KW-0560">Oxidoreductase</keyword>
<keyword evidence="5" id="KW-0566">Pantothenate biosynthesis</keyword>
<dbReference type="InterPro" id="IPR013328">
    <property type="entry name" value="6PGD_dom2"/>
</dbReference>
<sequence length="305" mass="34109">MRILVLGAGGIGGYFGGRLAESGQDVTFLVRPKRKSYLERNGLAIHSENGDFNFNPKLITRDDRAEAFDVVLLSSKSYHLEHAIEDLQPFIHHNTVIIPLLNGIAHIPTLQSEFGKSNIMGGYCVIETTLDTSGEIVHTSTFDKLFFGELNGEDSQRAKHIAEAFSNSKAQFILSNNITQGMWHKYLMITVLSGVTTLMHAPIGPIRDSVGGTQFIESLYNEVATIMRAEGAPLDNQIVPKYMKALTQLSYHFKTSMQRDMEKGLNIEADHLQGHLLKLADQHQIQAPLLTTIYQNHKVYKEMLQ</sequence>
<evidence type="ECO:0000313" key="9">
    <source>
        <dbReference type="EMBL" id="SUM35138.1"/>
    </source>
</evidence>
<evidence type="ECO:0000256" key="3">
    <source>
        <dbReference type="ARBA" id="ARBA00023002"/>
    </source>
</evidence>
<comment type="catalytic activity">
    <reaction evidence="5">
        <text>(R)-pantoate + NADP(+) = 2-dehydropantoate + NADPH + H(+)</text>
        <dbReference type="Rhea" id="RHEA:16233"/>
        <dbReference type="ChEBI" id="CHEBI:11561"/>
        <dbReference type="ChEBI" id="CHEBI:15378"/>
        <dbReference type="ChEBI" id="CHEBI:15980"/>
        <dbReference type="ChEBI" id="CHEBI:57783"/>
        <dbReference type="ChEBI" id="CHEBI:58349"/>
        <dbReference type="EC" id="1.1.1.169"/>
    </reaction>
</comment>
<dbReference type="Proteomes" id="UP000321057">
    <property type="component" value="Unassembled WGS sequence"/>
</dbReference>
<dbReference type="Pfam" id="PF08546">
    <property type="entry name" value="ApbA_C"/>
    <property type="match status" value="1"/>
</dbReference>
<evidence type="ECO:0000256" key="4">
    <source>
        <dbReference type="ARBA" id="ARBA00048640"/>
    </source>
</evidence>
<protein>
    <recommendedName>
        <fullName evidence="5">2-dehydropantoate 2-reductase</fullName>
        <ecNumber evidence="5">1.1.1.169</ecNumber>
    </recommendedName>
    <alternativeName>
        <fullName evidence="5">Ketopantoate reductase</fullName>
    </alternativeName>
</protein>
<keyword evidence="2 5" id="KW-0521">NADP</keyword>
<reference evidence="9 10" key="1">
    <citation type="submission" date="2018-06" db="EMBL/GenBank/DDBJ databases">
        <authorList>
            <consortium name="Pathogen Informatics"/>
            <person name="Doyle S."/>
        </authorList>
    </citation>
    <scope>NUCLEOTIDE SEQUENCE [LARGE SCALE GENOMIC DNA]</scope>
    <source>
        <strain evidence="9 10">NCTC12195</strain>
    </source>
</reference>
<feature type="domain" description="Ketopantoate reductase N-terminal" evidence="6">
    <location>
        <begin position="3"/>
        <end position="151"/>
    </location>
</feature>
<comment type="pathway">
    <text evidence="5">Cofactor biosynthesis; (R)-pantothenate biosynthesis; (R)-pantoate from 3-methyl-2-oxobutanoate: step 2/2.</text>
</comment>
<dbReference type="Pfam" id="PF02558">
    <property type="entry name" value="ApbA"/>
    <property type="match status" value="1"/>
</dbReference>
<dbReference type="FunFam" id="3.40.50.720:FF:000307">
    <property type="entry name" value="2-dehydropantoate 2-reductase"/>
    <property type="match status" value="1"/>
</dbReference>
<dbReference type="GO" id="GO:0015940">
    <property type="term" value="P:pantothenate biosynthetic process"/>
    <property type="evidence" value="ECO:0007669"/>
    <property type="project" value="UniProtKB-UniPathway"/>
</dbReference>
<dbReference type="GO" id="GO:0004616">
    <property type="term" value="F:phosphogluconate dehydrogenase (decarboxylating) activity"/>
    <property type="evidence" value="ECO:0007669"/>
    <property type="project" value="UniProtKB-EC"/>
</dbReference>
<accession>A0A0D0RJN6</accession>
<dbReference type="SUPFAM" id="SSF48179">
    <property type="entry name" value="6-phosphogluconate dehydrogenase C-terminal domain-like"/>
    <property type="match status" value="1"/>
</dbReference>
<dbReference type="EMBL" id="BKAX01000004">
    <property type="protein sequence ID" value="GEQ06066.1"/>
    <property type="molecule type" value="Genomic_DNA"/>
</dbReference>
<dbReference type="InterPro" id="IPR013752">
    <property type="entry name" value="KPA_reductase"/>
</dbReference>
<dbReference type="PANTHER" id="PTHR21708:SF26">
    <property type="entry name" value="2-DEHYDROPANTOATE 2-REDUCTASE"/>
    <property type="match status" value="1"/>
</dbReference>
<dbReference type="RefSeq" id="WP_042740427.1">
    <property type="nucleotide sequence ID" value="NZ_BKAX01000004.1"/>
</dbReference>
<evidence type="ECO:0000259" key="7">
    <source>
        <dbReference type="Pfam" id="PF08546"/>
    </source>
</evidence>
<evidence type="ECO:0000313" key="8">
    <source>
        <dbReference type="EMBL" id="GEQ06066.1"/>
    </source>
</evidence>
<dbReference type="UniPathway" id="UPA00028">
    <property type="reaction ID" value="UER00004"/>
</dbReference>